<gene>
    <name evidence="8" type="ORF">RDWZM_010466</name>
</gene>
<dbReference type="FunFam" id="4.10.280.10:FF:000041">
    <property type="entry name" value="aryl hydrocarbon receptor repressor"/>
    <property type="match status" value="1"/>
</dbReference>
<feature type="compositionally biased region" description="Low complexity" evidence="6">
    <location>
        <begin position="51"/>
        <end position="65"/>
    </location>
</feature>
<evidence type="ECO:0000256" key="5">
    <source>
        <dbReference type="ARBA" id="ARBA00023242"/>
    </source>
</evidence>
<dbReference type="SMART" id="SM00353">
    <property type="entry name" value="HLH"/>
    <property type="match status" value="1"/>
</dbReference>
<evidence type="ECO:0000313" key="8">
    <source>
        <dbReference type="EMBL" id="KAJ6215966.1"/>
    </source>
</evidence>
<dbReference type="AlphaFoldDB" id="A0A9Q0RK51"/>
<accession>A0A9Q0RK51</accession>
<evidence type="ECO:0000256" key="4">
    <source>
        <dbReference type="ARBA" id="ARBA00023163"/>
    </source>
</evidence>
<dbReference type="GO" id="GO:0034751">
    <property type="term" value="C:aryl hydrocarbon receptor complex"/>
    <property type="evidence" value="ECO:0007669"/>
    <property type="project" value="TreeGrafter"/>
</dbReference>
<proteinExistence type="predicted"/>
<dbReference type="EMBL" id="JAPWDV010000004">
    <property type="protein sequence ID" value="KAJ6215966.1"/>
    <property type="molecule type" value="Genomic_DNA"/>
</dbReference>
<dbReference type="GO" id="GO:0005634">
    <property type="term" value="C:nucleus"/>
    <property type="evidence" value="ECO:0007669"/>
    <property type="project" value="UniProtKB-SubCell"/>
</dbReference>
<dbReference type="SUPFAM" id="SSF47459">
    <property type="entry name" value="HLH, helix-loop-helix DNA-binding domain"/>
    <property type="match status" value="1"/>
</dbReference>
<dbReference type="PANTHER" id="PTHR10649:SF12">
    <property type="entry name" value="SPINELESS, ISOFORM C"/>
    <property type="match status" value="1"/>
</dbReference>
<protein>
    <recommendedName>
        <fullName evidence="7">BHLH domain-containing protein</fullName>
    </recommendedName>
</protein>
<name>A0A9Q0RK51_BLOTA</name>
<keyword evidence="2" id="KW-0805">Transcription regulation</keyword>
<feature type="domain" description="BHLH" evidence="7">
    <location>
        <begin position="73"/>
        <end position="126"/>
    </location>
</feature>
<keyword evidence="9" id="KW-1185">Reference proteome</keyword>
<evidence type="ECO:0000313" key="9">
    <source>
        <dbReference type="Proteomes" id="UP001142055"/>
    </source>
</evidence>
<dbReference type="GO" id="GO:0000976">
    <property type="term" value="F:transcription cis-regulatory region binding"/>
    <property type="evidence" value="ECO:0007669"/>
    <property type="project" value="TreeGrafter"/>
</dbReference>
<dbReference type="Pfam" id="PF00010">
    <property type="entry name" value="HLH"/>
    <property type="match status" value="1"/>
</dbReference>
<dbReference type="PANTHER" id="PTHR10649">
    <property type="entry name" value="ARYL HYDROCARBON RECEPTOR"/>
    <property type="match status" value="1"/>
</dbReference>
<keyword evidence="3" id="KW-0238">DNA-binding</keyword>
<dbReference type="InterPro" id="IPR036638">
    <property type="entry name" value="HLH_DNA-bd_sf"/>
</dbReference>
<feature type="region of interest" description="Disordered" evidence="6">
    <location>
        <begin position="51"/>
        <end position="83"/>
    </location>
</feature>
<dbReference type="PROSITE" id="PS50888">
    <property type="entry name" value="BHLH"/>
    <property type="match status" value="1"/>
</dbReference>
<dbReference type="GO" id="GO:0006805">
    <property type="term" value="P:xenobiotic metabolic process"/>
    <property type="evidence" value="ECO:0007669"/>
    <property type="project" value="InterPro"/>
</dbReference>
<dbReference type="InterPro" id="IPR011598">
    <property type="entry name" value="bHLH_dom"/>
</dbReference>
<comment type="subcellular location">
    <subcellularLocation>
        <location evidence="1">Nucleus</location>
    </subcellularLocation>
</comment>
<evidence type="ECO:0000256" key="1">
    <source>
        <dbReference type="ARBA" id="ARBA00004123"/>
    </source>
</evidence>
<dbReference type="Proteomes" id="UP001142055">
    <property type="component" value="Chromosome 4"/>
</dbReference>
<dbReference type="Gene3D" id="4.10.280.10">
    <property type="entry name" value="Helix-loop-helix DNA-binding domain"/>
    <property type="match status" value="1"/>
</dbReference>
<evidence type="ECO:0000256" key="3">
    <source>
        <dbReference type="ARBA" id="ARBA00023125"/>
    </source>
</evidence>
<organism evidence="8 9">
    <name type="scientific">Blomia tropicalis</name>
    <name type="common">Mite</name>
    <dbReference type="NCBI Taxonomy" id="40697"/>
    <lineage>
        <taxon>Eukaryota</taxon>
        <taxon>Metazoa</taxon>
        <taxon>Ecdysozoa</taxon>
        <taxon>Arthropoda</taxon>
        <taxon>Chelicerata</taxon>
        <taxon>Arachnida</taxon>
        <taxon>Acari</taxon>
        <taxon>Acariformes</taxon>
        <taxon>Sarcoptiformes</taxon>
        <taxon>Astigmata</taxon>
        <taxon>Glycyphagoidea</taxon>
        <taxon>Echimyopodidae</taxon>
        <taxon>Blomia</taxon>
    </lineage>
</organism>
<keyword evidence="4" id="KW-0804">Transcription</keyword>
<keyword evidence="5" id="KW-0539">Nucleus</keyword>
<comment type="caution">
    <text evidence="8">The sequence shown here is derived from an EMBL/GenBank/DDBJ whole genome shotgun (WGS) entry which is preliminary data.</text>
</comment>
<reference evidence="8" key="1">
    <citation type="submission" date="2022-12" db="EMBL/GenBank/DDBJ databases">
        <title>Genome assemblies of Blomia tropicalis.</title>
        <authorList>
            <person name="Cui Y."/>
        </authorList>
    </citation>
    <scope>NUCLEOTIDE SEQUENCE</scope>
    <source>
        <tissue evidence="8">Adult mites</tissue>
    </source>
</reference>
<sequence length="172" mass="18762">MPTIVQPAIATIMLGRHTHPPVILTIIWEQCMQQNGEDEIVKSHVIGSTNSANTNGGANGTNSNGNGNGGGAGGTPTKTNPSKRHRERLNSELDMLASLLPFEQSVLSKLDKLSILRLSVSYLRTKSYFQLLSLSMFHYCRSSTSIDRLSIDNNNNNNTLPFDFIVSLCTGK</sequence>
<dbReference type="GO" id="GO:0004879">
    <property type="term" value="F:nuclear receptor activity"/>
    <property type="evidence" value="ECO:0007669"/>
    <property type="project" value="TreeGrafter"/>
</dbReference>
<evidence type="ECO:0000256" key="2">
    <source>
        <dbReference type="ARBA" id="ARBA00023015"/>
    </source>
</evidence>
<evidence type="ECO:0000259" key="7">
    <source>
        <dbReference type="PROSITE" id="PS50888"/>
    </source>
</evidence>
<dbReference type="CDD" id="cd19730">
    <property type="entry name" value="bHLH-PAS_spineless_like"/>
    <property type="match status" value="1"/>
</dbReference>
<dbReference type="InterPro" id="IPR039091">
    <property type="entry name" value="AHR/AHRR"/>
</dbReference>
<evidence type="ECO:0000256" key="6">
    <source>
        <dbReference type="SAM" id="MobiDB-lite"/>
    </source>
</evidence>
<dbReference type="GO" id="GO:0046983">
    <property type="term" value="F:protein dimerization activity"/>
    <property type="evidence" value="ECO:0007669"/>
    <property type="project" value="InterPro"/>
</dbReference>